<feature type="compositionally biased region" description="Acidic residues" evidence="1">
    <location>
        <begin position="36"/>
        <end position="59"/>
    </location>
</feature>
<sequence>MHVLIGGKGKRWRVGGKVATCPVAHLTWLDIKASDDSDDDYGDDGDDGDDDDDCVDDDRPEQCRGKLLKRGRTKMNGSRQAQCAT</sequence>
<evidence type="ECO:0000313" key="2">
    <source>
        <dbReference type="EMBL" id="EDV97344.1"/>
    </source>
</evidence>
<organism evidence="3">
    <name type="scientific">Drosophila grimshawi</name>
    <name type="common">Hawaiian fruit fly</name>
    <name type="synonym">Idiomyia grimshawi</name>
    <dbReference type="NCBI Taxonomy" id="7222"/>
    <lineage>
        <taxon>Eukaryota</taxon>
        <taxon>Metazoa</taxon>
        <taxon>Ecdysozoa</taxon>
        <taxon>Arthropoda</taxon>
        <taxon>Hexapoda</taxon>
        <taxon>Insecta</taxon>
        <taxon>Pterygota</taxon>
        <taxon>Neoptera</taxon>
        <taxon>Endopterygota</taxon>
        <taxon>Diptera</taxon>
        <taxon>Brachycera</taxon>
        <taxon>Muscomorpha</taxon>
        <taxon>Ephydroidea</taxon>
        <taxon>Drosophilidae</taxon>
        <taxon>Drosophila</taxon>
        <taxon>Hawaiian Drosophila</taxon>
    </lineage>
</organism>
<accession>B4IWU3</accession>
<dbReference type="HOGENOM" id="CLU_2515012_0_0_1"/>
<dbReference type="InParanoid" id="B4IWU3"/>
<protein>
    <submittedName>
        <fullName evidence="2">GH16809</fullName>
    </submittedName>
</protein>
<evidence type="ECO:0000313" key="3">
    <source>
        <dbReference type="Proteomes" id="UP000001070"/>
    </source>
</evidence>
<reference evidence="2 3" key="1">
    <citation type="journal article" date="2007" name="Nature">
        <title>Evolution of genes and genomes on the Drosophila phylogeny.</title>
        <authorList>
            <consortium name="Drosophila 12 Genomes Consortium"/>
            <person name="Clark A.G."/>
            <person name="Eisen M.B."/>
            <person name="Smith D.R."/>
            <person name="Bergman C.M."/>
            <person name="Oliver B."/>
            <person name="Markow T.A."/>
            <person name="Kaufman T.C."/>
            <person name="Kellis M."/>
            <person name="Gelbart W."/>
            <person name="Iyer V.N."/>
            <person name="Pollard D.A."/>
            <person name="Sackton T.B."/>
            <person name="Larracuente A.M."/>
            <person name="Singh N.D."/>
            <person name="Abad J.P."/>
            <person name="Abt D.N."/>
            <person name="Adryan B."/>
            <person name="Aguade M."/>
            <person name="Akashi H."/>
            <person name="Anderson W.W."/>
            <person name="Aquadro C.F."/>
            <person name="Ardell D.H."/>
            <person name="Arguello R."/>
            <person name="Artieri C.G."/>
            <person name="Barbash D.A."/>
            <person name="Barker D."/>
            <person name="Barsanti P."/>
            <person name="Batterham P."/>
            <person name="Batzoglou S."/>
            <person name="Begun D."/>
            <person name="Bhutkar A."/>
            <person name="Blanco E."/>
            <person name="Bosak S.A."/>
            <person name="Bradley R.K."/>
            <person name="Brand A.D."/>
            <person name="Brent M.R."/>
            <person name="Brooks A.N."/>
            <person name="Brown R.H."/>
            <person name="Butlin R.K."/>
            <person name="Caggese C."/>
            <person name="Calvi B.R."/>
            <person name="Bernardo de Carvalho A."/>
            <person name="Caspi A."/>
            <person name="Castrezana S."/>
            <person name="Celniker S.E."/>
            <person name="Chang J.L."/>
            <person name="Chapple C."/>
            <person name="Chatterji S."/>
            <person name="Chinwalla A."/>
            <person name="Civetta A."/>
            <person name="Clifton S.W."/>
            <person name="Comeron J.M."/>
            <person name="Costello J.C."/>
            <person name="Coyne J.A."/>
            <person name="Daub J."/>
            <person name="David R.G."/>
            <person name="Delcher A.L."/>
            <person name="Delehaunty K."/>
            <person name="Do C.B."/>
            <person name="Ebling H."/>
            <person name="Edwards K."/>
            <person name="Eickbush T."/>
            <person name="Evans J.D."/>
            <person name="Filipski A."/>
            <person name="Findeiss S."/>
            <person name="Freyhult E."/>
            <person name="Fulton L."/>
            <person name="Fulton R."/>
            <person name="Garcia A.C."/>
            <person name="Gardiner A."/>
            <person name="Garfield D.A."/>
            <person name="Garvin B.E."/>
            <person name="Gibson G."/>
            <person name="Gilbert D."/>
            <person name="Gnerre S."/>
            <person name="Godfrey J."/>
            <person name="Good R."/>
            <person name="Gotea V."/>
            <person name="Gravely B."/>
            <person name="Greenberg A.J."/>
            <person name="Griffiths-Jones S."/>
            <person name="Gross S."/>
            <person name="Guigo R."/>
            <person name="Gustafson E.A."/>
            <person name="Haerty W."/>
            <person name="Hahn M.W."/>
            <person name="Halligan D.L."/>
            <person name="Halpern A.L."/>
            <person name="Halter G.M."/>
            <person name="Han M.V."/>
            <person name="Heger A."/>
            <person name="Hillier L."/>
            <person name="Hinrichs A.S."/>
            <person name="Holmes I."/>
            <person name="Hoskins R.A."/>
            <person name="Hubisz M.J."/>
            <person name="Hultmark D."/>
            <person name="Huntley M.A."/>
            <person name="Jaffe D.B."/>
            <person name="Jagadeeshan S."/>
            <person name="Jeck W.R."/>
            <person name="Johnson J."/>
            <person name="Jones C.D."/>
            <person name="Jordan W.C."/>
            <person name="Karpen G.H."/>
            <person name="Kataoka E."/>
            <person name="Keightley P.D."/>
            <person name="Kheradpour P."/>
            <person name="Kirkness E.F."/>
            <person name="Koerich L.B."/>
            <person name="Kristiansen K."/>
            <person name="Kudrna D."/>
            <person name="Kulathinal R.J."/>
            <person name="Kumar S."/>
            <person name="Kwok R."/>
            <person name="Lander E."/>
            <person name="Langley C.H."/>
            <person name="Lapoint R."/>
            <person name="Lazzaro B.P."/>
            <person name="Lee S.J."/>
            <person name="Levesque L."/>
            <person name="Li R."/>
            <person name="Lin C.F."/>
            <person name="Lin M.F."/>
            <person name="Lindblad-Toh K."/>
            <person name="Llopart A."/>
            <person name="Long M."/>
            <person name="Low L."/>
            <person name="Lozovsky E."/>
            <person name="Lu J."/>
            <person name="Luo M."/>
            <person name="Machado C.A."/>
            <person name="Makalowski W."/>
            <person name="Marzo M."/>
            <person name="Matsuda M."/>
            <person name="Matzkin L."/>
            <person name="McAllister B."/>
            <person name="McBride C.S."/>
            <person name="McKernan B."/>
            <person name="McKernan K."/>
            <person name="Mendez-Lago M."/>
            <person name="Minx P."/>
            <person name="Mollenhauer M.U."/>
            <person name="Montooth K."/>
            <person name="Mount S.M."/>
            <person name="Mu X."/>
            <person name="Myers E."/>
            <person name="Negre B."/>
            <person name="Newfeld S."/>
            <person name="Nielsen R."/>
            <person name="Noor M.A."/>
            <person name="O'Grady P."/>
            <person name="Pachter L."/>
            <person name="Papaceit M."/>
            <person name="Parisi M.J."/>
            <person name="Parisi M."/>
            <person name="Parts L."/>
            <person name="Pedersen J.S."/>
            <person name="Pesole G."/>
            <person name="Phillippy A.M."/>
            <person name="Ponting C.P."/>
            <person name="Pop M."/>
            <person name="Porcelli D."/>
            <person name="Powell J.R."/>
            <person name="Prohaska S."/>
            <person name="Pruitt K."/>
            <person name="Puig M."/>
            <person name="Quesneville H."/>
            <person name="Ram K.R."/>
            <person name="Rand D."/>
            <person name="Rasmussen M.D."/>
            <person name="Reed L.K."/>
            <person name="Reenan R."/>
            <person name="Reily A."/>
            <person name="Remington K.A."/>
            <person name="Rieger T.T."/>
            <person name="Ritchie M.G."/>
            <person name="Robin C."/>
            <person name="Rogers Y.H."/>
            <person name="Rohde C."/>
            <person name="Rozas J."/>
            <person name="Rubenfield M.J."/>
            <person name="Ruiz A."/>
            <person name="Russo S."/>
            <person name="Salzberg S.L."/>
            <person name="Sanchez-Gracia A."/>
            <person name="Saranga D.J."/>
            <person name="Sato H."/>
            <person name="Schaeffer S.W."/>
            <person name="Schatz M.C."/>
            <person name="Schlenke T."/>
            <person name="Schwartz R."/>
            <person name="Segarra C."/>
            <person name="Singh R.S."/>
            <person name="Sirot L."/>
            <person name="Sirota M."/>
            <person name="Sisneros N.B."/>
            <person name="Smith C.D."/>
            <person name="Smith T.F."/>
            <person name="Spieth J."/>
            <person name="Stage D.E."/>
            <person name="Stark A."/>
            <person name="Stephan W."/>
            <person name="Strausberg R.L."/>
            <person name="Strempel S."/>
            <person name="Sturgill D."/>
            <person name="Sutton G."/>
            <person name="Sutton G.G."/>
            <person name="Tao W."/>
            <person name="Teichmann S."/>
            <person name="Tobari Y.N."/>
            <person name="Tomimura Y."/>
            <person name="Tsolas J.M."/>
            <person name="Valente V.L."/>
            <person name="Venter E."/>
            <person name="Venter J.C."/>
            <person name="Vicario S."/>
            <person name="Vieira F.G."/>
            <person name="Vilella A.J."/>
            <person name="Villasante A."/>
            <person name="Walenz B."/>
            <person name="Wang J."/>
            <person name="Wasserman M."/>
            <person name="Watts T."/>
            <person name="Wilson D."/>
            <person name="Wilson R.K."/>
            <person name="Wing R.A."/>
            <person name="Wolfner M.F."/>
            <person name="Wong A."/>
            <person name="Wong G.K."/>
            <person name="Wu C.I."/>
            <person name="Wu G."/>
            <person name="Yamamoto D."/>
            <person name="Yang H.P."/>
            <person name="Yang S.P."/>
            <person name="Yorke J.A."/>
            <person name="Yoshida K."/>
            <person name="Zdobnov E."/>
            <person name="Zhang P."/>
            <person name="Zhang Y."/>
            <person name="Zimin A.V."/>
            <person name="Baldwin J."/>
            <person name="Abdouelleil A."/>
            <person name="Abdulkadir J."/>
            <person name="Abebe A."/>
            <person name="Abera B."/>
            <person name="Abreu J."/>
            <person name="Acer S.C."/>
            <person name="Aftuck L."/>
            <person name="Alexander A."/>
            <person name="An P."/>
            <person name="Anderson E."/>
            <person name="Anderson S."/>
            <person name="Arachi H."/>
            <person name="Azer M."/>
            <person name="Bachantsang P."/>
            <person name="Barry A."/>
            <person name="Bayul T."/>
            <person name="Berlin A."/>
            <person name="Bessette D."/>
            <person name="Bloom T."/>
            <person name="Blye J."/>
            <person name="Boguslavskiy L."/>
            <person name="Bonnet C."/>
            <person name="Boukhgalter B."/>
            <person name="Bourzgui I."/>
            <person name="Brown A."/>
            <person name="Cahill P."/>
            <person name="Channer S."/>
            <person name="Cheshatsang Y."/>
            <person name="Chuda L."/>
            <person name="Citroen M."/>
            <person name="Collymore A."/>
            <person name="Cooke P."/>
            <person name="Costello M."/>
            <person name="D'Aco K."/>
            <person name="Daza R."/>
            <person name="De Haan G."/>
            <person name="DeGray S."/>
            <person name="DeMaso C."/>
            <person name="Dhargay N."/>
            <person name="Dooley K."/>
            <person name="Dooley E."/>
            <person name="Doricent M."/>
            <person name="Dorje P."/>
            <person name="Dorjee K."/>
            <person name="Dupes A."/>
            <person name="Elong R."/>
            <person name="Falk J."/>
            <person name="Farina A."/>
            <person name="Faro S."/>
            <person name="Ferguson D."/>
            <person name="Fisher S."/>
            <person name="Foley C.D."/>
            <person name="Franke A."/>
            <person name="Friedrich D."/>
            <person name="Gadbois L."/>
            <person name="Gearin G."/>
            <person name="Gearin C.R."/>
            <person name="Giannoukos G."/>
            <person name="Goode T."/>
            <person name="Graham J."/>
            <person name="Grandbois E."/>
            <person name="Grewal S."/>
            <person name="Gyaltsen K."/>
            <person name="Hafez N."/>
            <person name="Hagos B."/>
            <person name="Hall J."/>
            <person name="Henson C."/>
            <person name="Hollinger A."/>
            <person name="Honan T."/>
            <person name="Huard M.D."/>
            <person name="Hughes L."/>
            <person name="Hurhula B."/>
            <person name="Husby M.E."/>
            <person name="Kamat A."/>
            <person name="Kanga B."/>
            <person name="Kashin S."/>
            <person name="Khazanovich D."/>
            <person name="Kisner P."/>
            <person name="Lance K."/>
            <person name="Lara M."/>
            <person name="Lee W."/>
            <person name="Lennon N."/>
            <person name="Letendre F."/>
            <person name="LeVine R."/>
            <person name="Lipovsky A."/>
            <person name="Liu X."/>
            <person name="Liu J."/>
            <person name="Liu S."/>
            <person name="Lokyitsang T."/>
            <person name="Lokyitsang Y."/>
            <person name="Lubonja R."/>
            <person name="Lui A."/>
            <person name="MacDonald P."/>
            <person name="Magnisalis V."/>
            <person name="Maru K."/>
            <person name="Matthews C."/>
            <person name="McCusker W."/>
            <person name="McDonough S."/>
            <person name="Mehta T."/>
            <person name="Meldrim J."/>
            <person name="Meneus L."/>
            <person name="Mihai O."/>
            <person name="Mihalev A."/>
            <person name="Mihova T."/>
            <person name="Mittelman R."/>
            <person name="Mlenga V."/>
            <person name="Montmayeur A."/>
            <person name="Mulrain L."/>
            <person name="Navidi A."/>
            <person name="Naylor J."/>
            <person name="Negash T."/>
            <person name="Nguyen T."/>
            <person name="Nguyen N."/>
            <person name="Nicol R."/>
            <person name="Norbu C."/>
            <person name="Norbu N."/>
            <person name="Novod N."/>
            <person name="O'Neill B."/>
            <person name="Osman S."/>
            <person name="Markiewicz E."/>
            <person name="Oyono O.L."/>
            <person name="Patti C."/>
            <person name="Phunkhang P."/>
            <person name="Pierre F."/>
            <person name="Priest M."/>
            <person name="Raghuraman S."/>
            <person name="Rege F."/>
            <person name="Reyes R."/>
            <person name="Rise C."/>
            <person name="Rogov P."/>
            <person name="Ross K."/>
            <person name="Ryan E."/>
            <person name="Settipalli S."/>
            <person name="Shea T."/>
            <person name="Sherpa N."/>
            <person name="Shi L."/>
            <person name="Shih D."/>
            <person name="Sparrow T."/>
            <person name="Spaulding J."/>
            <person name="Stalker J."/>
            <person name="Stange-Thomann N."/>
            <person name="Stavropoulos S."/>
            <person name="Stone C."/>
            <person name="Strader C."/>
            <person name="Tesfaye S."/>
            <person name="Thomson T."/>
            <person name="Thoulutsang Y."/>
            <person name="Thoulutsang D."/>
            <person name="Topham K."/>
            <person name="Topping I."/>
            <person name="Tsamla T."/>
            <person name="Vassiliev H."/>
            <person name="Vo A."/>
            <person name="Wangchuk T."/>
            <person name="Wangdi T."/>
            <person name="Weiand M."/>
            <person name="Wilkinson J."/>
            <person name="Wilson A."/>
            <person name="Yadav S."/>
            <person name="Young G."/>
            <person name="Yu Q."/>
            <person name="Zembek L."/>
            <person name="Zhong D."/>
            <person name="Zimmer A."/>
            <person name="Zwirko Z."/>
            <person name="Jaffe D.B."/>
            <person name="Alvarez P."/>
            <person name="Brockman W."/>
            <person name="Butler J."/>
            <person name="Chin C."/>
            <person name="Gnerre S."/>
            <person name="Grabherr M."/>
            <person name="Kleber M."/>
            <person name="Mauceli E."/>
            <person name="MacCallum I."/>
        </authorList>
    </citation>
    <scope>NUCLEOTIDE SEQUENCE [LARGE SCALE GENOMIC DNA]</scope>
    <source>
        <strain evidence="3">Tucson 15287-2541.00</strain>
    </source>
</reference>
<gene>
    <name evidence="2" type="primary">Dgri\GH16809</name>
    <name evidence="2" type="ORF">Dgri_GH16809</name>
</gene>
<dbReference type="AlphaFoldDB" id="B4IWU3"/>
<keyword evidence="3" id="KW-1185">Reference proteome</keyword>
<dbReference type="Proteomes" id="UP000001070">
    <property type="component" value="Unassembled WGS sequence"/>
</dbReference>
<name>B4IWU3_DROGR</name>
<feature type="region of interest" description="Disordered" evidence="1">
    <location>
        <begin position="33"/>
        <end position="85"/>
    </location>
</feature>
<feature type="compositionally biased region" description="Polar residues" evidence="1">
    <location>
        <begin position="75"/>
        <end position="85"/>
    </location>
</feature>
<proteinExistence type="predicted"/>
<dbReference type="EMBL" id="CH916366">
    <property type="protein sequence ID" value="EDV97344.1"/>
    <property type="molecule type" value="Genomic_DNA"/>
</dbReference>
<evidence type="ECO:0000256" key="1">
    <source>
        <dbReference type="SAM" id="MobiDB-lite"/>
    </source>
</evidence>